<feature type="transmembrane region" description="Helical" evidence="1">
    <location>
        <begin position="83"/>
        <end position="109"/>
    </location>
</feature>
<keyword evidence="1" id="KW-1133">Transmembrane helix</keyword>
<dbReference type="RefSeq" id="WP_320425356.1">
    <property type="nucleotide sequence ID" value="NZ_JAXCLA010000008.1"/>
</dbReference>
<dbReference type="InterPro" id="IPR021497">
    <property type="entry name" value="GTA_holin_3TM"/>
</dbReference>
<gene>
    <name evidence="2" type="ORF">SNE35_22975</name>
</gene>
<dbReference type="Pfam" id="PF11351">
    <property type="entry name" value="GTA_holin_3TM"/>
    <property type="match status" value="1"/>
</dbReference>
<evidence type="ECO:0000256" key="1">
    <source>
        <dbReference type="SAM" id="Phobius"/>
    </source>
</evidence>
<evidence type="ECO:0000313" key="3">
    <source>
        <dbReference type="Proteomes" id="UP001285263"/>
    </source>
</evidence>
<reference evidence="2 3" key="1">
    <citation type="submission" date="2023-11" db="EMBL/GenBank/DDBJ databases">
        <title>Paucibacter sp. nov., isolated from fresh soil in Korea.</title>
        <authorList>
            <person name="Le N.T.T."/>
        </authorList>
    </citation>
    <scope>NUCLEOTIDE SEQUENCE [LARGE SCALE GENOMIC DNA]</scope>
    <source>
        <strain evidence="2 3">R3-3</strain>
    </source>
</reference>
<name>A0ABU5DM50_9BURK</name>
<protein>
    <submittedName>
        <fullName evidence="2">Holin family protein</fullName>
    </submittedName>
</protein>
<keyword evidence="3" id="KW-1185">Reference proteome</keyword>
<keyword evidence="1" id="KW-0812">Transmembrane</keyword>
<accession>A0ABU5DM50</accession>
<organism evidence="2 3">
    <name type="scientific">Roseateles agri</name>
    <dbReference type="NCBI Taxonomy" id="3098619"/>
    <lineage>
        <taxon>Bacteria</taxon>
        <taxon>Pseudomonadati</taxon>
        <taxon>Pseudomonadota</taxon>
        <taxon>Betaproteobacteria</taxon>
        <taxon>Burkholderiales</taxon>
        <taxon>Sphaerotilaceae</taxon>
        <taxon>Roseateles</taxon>
    </lineage>
</organism>
<dbReference type="EMBL" id="JAXCLA010000008">
    <property type="protein sequence ID" value="MDY0747385.1"/>
    <property type="molecule type" value="Genomic_DNA"/>
</dbReference>
<evidence type="ECO:0000313" key="2">
    <source>
        <dbReference type="EMBL" id="MDY0747385.1"/>
    </source>
</evidence>
<keyword evidence="1" id="KW-0472">Membrane</keyword>
<dbReference type="Proteomes" id="UP001285263">
    <property type="component" value="Unassembled WGS sequence"/>
</dbReference>
<proteinExistence type="predicted"/>
<sequence>MSVISSLLAGGAGNLVDSVSNAVDKFVTTDKERMEQQIEREKTLMDHEFRIAQLDQQLSLGQIEVNKVEAANPSVFVAGWRPFIGWIAGVAMTYQFLGYPLLTWLWAFLQAKNMVPTSVGAPQPLQVDQLWVIITGMLGIGGMRSYEKVKGVETKDVGNK</sequence>
<comment type="caution">
    <text evidence="2">The sequence shown here is derived from an EMBL/GenBank/DDBJ whole genome shotgun (WGS) entry which is preliminary data.</text>
</comment>